<geneLocation type="chloroplast" evidence="1"/>
<gene>
    <name evidence="1" type="ORF">Grafi_p168</name>
</gene>
<sequence>MTIFHLGRSVQNFEYINDKKDNYLKAIIPISLNQNDLIYYIEILDQYANLIVNDKYLYDQYVQININKVLQNVNKTKSGRSHNQFIQTIKKLSAVNLEYHKKISKDGSLYSQEGGSLLYYKYTYNKGEAQSKRTYKKLAVKMHTAVFDILKLSNYNYTIFNKKSYRLLTCNKMKL</sequence>
<name>A0A2S1FX54_9FLOR</name>
<organism evidence="1">
    <name type="scientific">Grateloupia filicina</name>
    <dbReference type="NCBI Taxonomy" id="31455"/>
    <lineage>
        <taxon>Eukaryota</taxon>
        <taxon>Rhodophyta</taxon>
        <taxon>Florideophyceae</taxon>
        <taxon>Rhodymeniophycidae</taxon>
        <taxon>Halymeniales</taxon>
        <taxon>Halymeniaceae</taxon>
        <taxon>Grateloupia</taxon>
    </lineage>
</organism>
<keyword evidence="1" id="KW-0934">Plastid</keyword>
<accession>A0A2S1FX54</accession>
<keyword evidence="1" id="KW-0150">Chloroplast</keyword>
<protein>
    <submittedName>
        <fullName evidence="1">Uncharacterized protein</fullName>
    </submittedName>
</protein>
<dbReference type="EMBL" id="MG598531">
    <property type="protein sequence ID" value="AWD77357.1"/>
    <property type="molecule type" value="Genomic_DNA"/>
</dbReference>
<dbReference type="AlphaFoldDB" id="A0A2S1FX54"/>
<reference evidence="1" key="1">
    <citation type="submission" date="2017-12" db="EMBL/GenBank/DDBJ databases">
        <title>Complete Sequences of the chloroplast DNA of the Grateloupia filicina.</title>
        <authorList>
            <person name="Liu T."/>
            <person name="Liu C."/>
            <person name="Li Y."/>
        </authorList>
    </citation>
    <scope>NUCLEOTIDE SEQUENCE</scope>
</reference>
<evidence type="ECO:0000313" key="1">
    <source>
        <dbReference type="EMBL" id="AWD77357.1"/>
    </source>
</evidence>
<proteinExistence type="predicted"/>